<feature type="domain" description="Histidine kinase" evidence="8">
    <location>
        <begin position="478"/>
        <end position="692"/>
    </location>
</feature>
<dbReference type="RefSeq" id="WP_054723955.1">
    <property type="nucleotide sequence ID" value="NZ_CP012898.1"/>
</dbReference>
<dbReference type="InterPro" id="IPR004358">
    <property type="entry name" value="Sig_transdc_His_kin-like_C"/>
</dbReference>
<dbReference type="InterPro" id="IPR003594">
    <property type="entry name" value="HATPase_dom"/>
</dbReference>
<dbReference type="InterPro" id="IPR036890">
    <property type="entry name" value="HATPase_C_sf"/>
</dbReference>
<dbReference type="SMART" id="SM00448">
    <property type="entry name" value="REC"/>
    <property type="match status" value="1"/>
</dbReference>
<dbReference type="InterPro" id="IPR029016">
    <property type="entry name" value="GAF-like_dom_sf"/>
</dbReference>
<dbReference type="PATRIC" id="fig|1736674.3.peg.222"/>
<dbReference type="SUPFAM" id="SSF52172">
    <property type="entry name" value="CheY-like"/>
    <property type="match status" value="1"/>
</dbReference>
<dbReference type="SUPFAM" id="SSF55785">
    <property type="entry name" value="PYP-like sensor domain (PAS domain)"/>
    <property type="match status" value="1"/>
</dbReference>
<dbReference type="InterPro" id="IPR036097">
    <property type="entry name" value="HisK_dim/P_sf"/>
</dbReference>
<comment type="catalytic activity">
    <reaction evidence="1">
        <text>ATP + protein L-histidine = ADP + protein N-phospho-L-histidine.</text>
        <dbReference type="EC" id="2.7.13.3"/>
    </reaction>
</comment>
<dbReference type="SMART" id="SM00387">
    <property type="entry name" value="HATPase_c"/>
    <property type="match status" value="1"/>
</dbReference>
<evidence type="ECO:0000259" key="8">
    <source>
        <dbReference type="PROSITE" id="PS50109"/>
    </source>
</evidence>
<dbReference type="SMART" id="SM00388">
    <property type="entry name" value="HisKA"/>
    <property type="match status" value="1"/>
</dbReference>
<evidence type="ECO:0000256" key="4">
    <source>
        <dbReference type="ARBA" id="ARBA00022679"/>
    </source>
</evidence>
<dbReference type="KEGG" id="ahz:APS56_01045"/>
<dbReference type="SUPFAM" id="SSF47384">
    <property type="entry name" value="Homodimeric domain of signal transducing histidine kinase"/>
    <property type="match status" value="1"/>
</dbReference>
<dbReference type="PROSITE" id="PS50109">
    <property type="entry name" value="HIS_KIN"/>
    <property type="match status" value="1"/>
</dbReference>
<reference evidence="12 13" key="1">
    <citation type="submission" date="2015-10" db="EMBL/GenBank/DDBJ databases">
        <authorList>
            <person name="Gilbert D.G."/>
        </authorList>
    </citation>
    <scope>NUCLEOTIDE SEQUENCE [LARGE SCALE GENOMIC DNA]</scope>
    <source>
        <strain evidence="13">HZ-22</strain>
    </source>
</reference>
<dbReference type="InterPro" id="IPR000700">
    <property type="entry name" value="PAS-assoc_C"/>
</dbReference>
<accession>A0A0P0D7R1</accession>
<evidence type="ECO:0000256" key="2">
    <source>
        <dbReference type="ARBA" id="ARBA00012438"/>
    </source>
</evidence>
<sequence length="692" mass="79399">MKTILIVDDNIENLYLLRVILEKNGYLVVDAKDGKEGLSKLHHTKVDLIISDILMPIMDGYMFCQACKKEKDLKKIPFVFYTSTYTEKPDEEFALKLGAAKFIKKPIDHEALLFIVEDIFDKITSKKAYVRRARINDEEVLKLYSERLINKLEEKTLELKNEIVERKKAEQVLTHENQIMDLITENTKLDKILDHILINFESMHSDYFGSINVMQPDGIHLELMSAPSLPKGYRKAVKRVRIGEQVGSCGTAAFIKKPVIVSDIDIDPRWSNYKDIALKHHLKSCWSIPILSKSNEVLGTFAIYSNRVKMPSLDEINTLSFSVNLANIAIEKYNIAQEVKKIDESYQSLIEQASDAIITYSFDGTIHDFNKSACESLGYTSEEFKKLKTRDFVVGGLTEMPKSVEKMKSGDSLFIYRQLIRKDGSLIEAEISAKLQSDGKILGIARDITERKKAEVTLKEKNIELIKSNEELDRFVYSASHDLRAPLTSLRGLINISESGLYAEQDELKAHLKMMSQTIDKMDTFIEDILDYSRNTRTLVKNVKIDFDELIHFSCNNLKFMNVKLKHKTFVEVNQQVDFYSDKKRLEIILNNIISNAFKYYDENKKEHFIHISVNTDSEKAVIEIADNGVGIAKKHLNKIFDMFYRATKYSKGSGMGMYIVKETVDKLRGTINVESEINKETKFTIILPNTK</sequence>
<evidence type="ECO:0000256" key="6">
    <source>
        <dbReference type="PROSITE-ProRule" id="PRU00169"/>
    </source>
</evidence>
<dbReference type="InterPro" id="IPR003018">
    <property type="entry name" value="GAF"/>
</dbReference>
<dbReference type="Pfam" id="PF13185">
    <property type="entry name" value="GAF_2"/>
    <property type="match status" value="1"/>
</dbReference>
<keyword evidence="3 6" id="KW-0597">Phosphoprotein</keyword>
<feature type="domain" description="Response regulatory" evidence="9">
    <location>
        <begin position="3"/>
        <end position="120"/>
    </location>
</feature>
<dbReference type="Pfam" id="PF00072">
    <property type="entry name" value="Response_reg"/>
    <property type="match status" value="1"/>
</dbReference>
<dbReference type="CDD" id="cd00075">
    <property type="entry name" value="HATPase"/>
    <property type="match status" value="1"/>
</dbReference>
<dbReference type="AlphaFoldDB" id="A0A0P0D7R1"/>
<evidence type="ECO:0000256" key="5">
    <source>
        <dbReference type="ARBA" id="ARBA00022777"/>
    </source>
</evidence>
<proteinExistence type="predicted"/>
<dbReference type="Pfam" id="PF02518">
    <property type="entry name" value="HATPase_c"/>
    <property type="match status" value="1"/>
</dbReference>
<dbReference type="PROSITE" id="PS50110">
    <property type="entry name" value="RESPONSE_REGULATORY"/>
    <property type="match status" value="1"/>
</dbReference>
<dbReference type="CDD" id="cd00130">
    <property type="entry name" value="PAS"/>
    <property type="match status" value="1"/>
</dbReference>
<dbReference type="PRINTS" id="PR00344">
    <property type="entry name" value="BCTRLSENSOR"/>
</dbReference>
<evidence type="ECO:0000256" key="7">
    <source>
        <dbReference type="SAM" id="Coils"/>
    </source>
</evidence>
<evidence type="ECO:0000256" key="1">
    <source>
        <dbReference type="ARBA" id="ARBA00000085"/>
    </source>
</evidence>
<evidence type="ECO:0000256" key="3">
    <source>
        <dbReference type="ARBA" id="ARBA00022553"/>
    </source>
</evidence>
<dbReference type="NCBIfam" id="TIGR00229">
    <property type="entry name" value="sensory_box"/>
    <property type="match status" value="1"/>
</dbReference>
<dbReference type="Pfam" id="PF00512">
    <property type="entry name" value="HisKA"/>
    <property type="match status" value="1"/>
</dbReference>
<keyword evidence="5" id="KW-0418">Kinase</keyword>
<dbReference type="PROSITE" id="PS50112">
    <property type="entry name" value="PAS"/>
    <property type="match status" value="1"/>
</dbReference>
<dbReference type="InterPro" id="IPR001789">
    <property type="entry name" value="Sig_transdc_resp-reg_receiver"/>
</dbReference>
<dbReference type="Gene3D" id="3.30.450.20">
    <property type="entry name" value="PAS domain"/>
    <property type="match status" value="1"/>
</dbReference>
<feature type="domain" description="PAC" evidence="11">
    <location>
        <begin position="413"/>
        <end position="460"/>
    </location>
</feature>
<keyword evidence="4" id="KW-0808">Transferase</keyword>
<dbReference type="Gene3D" id="3.30.450.40">
    <property type="match status" value="1"/>
</dbReference>
<dbReference type="SUPFAM" id="SSF55874">
    <property type="entry name" value="ATPase domain of HSP90 chaperone/DNA topoisomerase II/histidine kinase"/>
    <property type="match status" value="1"/>
</dbReference>
<dbReference type="InterPro" id="IPR000014">
    <property type="entry name" value="PAS"/>
</dbReference>
<feature type="domain" description="PAS" evidence="10">
    <location>
        <begin position="342"/>
        <end position="384"/>
    </location>
</feature>
<dbReference type="STRING" id="1736674.APS56_01045"/>
<dbReference type="EMBL" id="CP012898">
    <property type="protein sequence ID" value="ALJ03820.1"/>
    <property type="molecule type" value="Genomic_DNA"/>
</dbReference>
<dbReference type="Gene3D" id="1.10.287.130">
    <property type="match status" value="1"/>
</dbReference>
<dbReference type="Gene3D" id="3.30.565.10">
    <property type="entry name" value="Histidine kinase-like ATPase, C-terminal domain"/>
    <property type="match status" value="1"/>
</dbReference>
<dbReference type="Gene3D" id="3.40.50.2300">
    <property type="match status" value="1"/>
</dbReference>
<evidence type="ECO:0000313" key="12">
    <source>
        <dbReference type="EMBL" id="ALJ03820.1"/>
    </source>
</evidence>
<name>A0A0P0D7R1_9FLAO</name>
<dbReference type="InterPro" id="IPR005467">
    <property type="entry name" value="His_kinase_dom"/>
</dbReference>
<organism evidence="12 13">
    <name type="scientific">Pseudalgibacter alginicilyticus</name>
    <dbReference type="NCBI Taxonomy" id="1736674"/>
    <lineage>
        <taxon>Bacteria</taxon>
        <taxon>Pseudomonadati</taxon>
        <taxon>Bacteroidota</taxon>
        <taxon>Flavobacteriia</taxon>
        <taxon>Flavobacteriales</taxon>
        <taxon>Flavobacteriaceae</taxon>
        <taxon>Pseudalgibacter</taxon>
    </lineage>
</organism>
<dbReference type="SMART" id="SM00091">
    <property type="entry name" value="PAS"/>
    <property type="match status" value="1"/>
</dbReference>
<dbReference type="Pfam" id="PF13426">
    <property type="entry name" value="PAS_9"/>
    <property type="match status" value="1"/>
</dbReference>
<dbReference type="EC" id="2.7.13.3" evidence="2"/>
<dbReference type="PANTHER" id="PTHR43547:SF2">
    <property type="entry name" value="HYBRID SIGNAL TRANSDUCTION HISTIDINE KINASE C"/>
    <property type="match status" value="1"/>
</dbReference>
<dbReference type="OrthoDB" id="9781208at2"/>
<evidence type="ECO:0000259" key="11">
    <source>
        <dbReference type="PROSITE" id="PS50113"/>
    </source>
</evidence>
<dbReference type="PROSITE" id="PS50113">
    <property type="entry name" value="PAC"/>
    <property type="match status" value="1"/>
</dbReference>
<dbReference type="InterPro" id="IPR011006">
    <property type="entry name" value="CheY-like_superfamily"/>
</dbReference>
<dbReference type="CDD" id="cd00082">
    <property type="entry name" value="HisKA"/>
    <property type="match status" value="1"/>
</dbReference>
<keyword evidence="7" id="KW-0175">Coiled coil</keyword>
<feature type="coiled-coil region" evidence="7">
    <location>
        <begin position="145"/>
        <end position="172"/>
    </location>
</feature>
<evidence type="ECO:0000259" key="9">
    <source>
        <dbReference type="PROSITE" id="PS50110"/>
    </source>
</evidence>
<feature type="modified residue" description="4-aspartylphosphate" evidence="6">
    <location>
        <position position="52"/>
    </location>
</feature>
<dbReference type="Proteomes" id="UP000057981">
    <property type="component" value="Chromosome"/>
</dbReference>
<evidence type="ECO:0000313" key="13">
    <source>
        <dbReference type="Proteomes" id="UP000057981"/>
    </source>
</evidence>
<dbReference type="InterPro" id="IPR003661">
    <property type="entry name" value="HisK_dim/P_dom"/>
</dbReference>
<evidence type="ECO:0000259" key="10">
    <source>
        <dbReference type="PROSITE" id="PS50112"/>
    </source>
</evidence>
<gene>
    <name evidence="12" type="ORF">APS56_01045</name>
</gene>
<dbReference type="PANTHER" id="PTHR43547">
    <property type="entry name" value="TWO-COMPONENT HISTIDINE KINASE"/>
    <property type="match status" value="1"/>
</dbReference>
<dbReference type="InterPro" id="IPR035965">
    <property type="entry name" value="PAS-like_dom_sf"/>
</dbReference>
<dbReference type="SUPFAM" id="SSF55781">
    <property type="entry name" value="GAF domain-like"/>
    <property type="match status" value="1"/>
</dbReference>
<dbReference type="GO" id="GO:0000155">
    <property type="term" value="F:phosphorelay sensor kinase activity"/>
    <property type="evidence" value="ECO:0007669"/>
    <property type="project" value="InterPro"/>
</dbReference>
<keyword evidence="13" id="KW-1185">Reference proteome</keyword>
<protein>
    <recommendedName>
        <fullName evidence="2">histidine kinase</fullName>
        <ecNumber evidence="2">2.7.13.3</ecNumber>
    </recommendedName>
</protein>